<proteinExistence type="predicted"/>
<dbReference type="Proteomes" id="UP000315689">
    <property type="component" value="Unassembled WGS sequence"/>
</dbReference>
<dbReference type="AlphaFoldDB" id="A0A554LJN1"/>
<reference evidence="2 3" key="1">
    <citation type="submission" date="2017-07" db="EMBL/GenBank/DDBJ databases">
        <title>Mechanisms for carbon and nitrogen cycling indicate functional differentiation within the Candidate Phyla Radiation.</title>
        <authorList>
            <person name="Danczak R.E."/>
            <person name="Johnston M.D."/>
            <person name="Kenah C."/>
            <person name="Slattery M."/>
            <person name="Wrighton K.C."/>
            <person name="Wilkins M.J."/>
        </authorList>
    </citation>
    <scope>NUCLEOTIDE SEQUENCE [LARGE SCALE GENOMIC DNA]</scope>
    <source>
        <strain evidence="2">Licking1014_7</strain>
    </source>
</reference>
<organism evidence="2 3">
    <name type="scientific">Candidatus Berkelbacteria bacterium Licking1014_7</name>
    <dbReference type="NCBI Taxonomy" id="2017147"/>
    <lineage>
        <taxon>Bacteria</taxon>
        <taxon>Candidatus Berkelbacteria</taxon>
    </lineage>
</organism>
<feature type="region of interest" description="Disordered" evidence="1">
    <location>
        <begin position="1"/>
        <end position="23"/>
    </location>
</feature>
<accession>A0A554LJN1</accession>
<name>A0A554LJN1_9BACT</name>
<protein>
    <submittedName>
        <fullName evidence="2">Uncharacterized protein</fullName>
    </submittedName>
</protein>
<dbReference type="EMBL" id="VMGK01000008">
    <property type="protein sequence ID" value="TSC93072.1"/>
    <property type="molecule type" value="Genomic_DNA"/>
</dbReference>
<evidence type="ECO:0000256" key="1">
    <source>
        <dbReference type="SAM" id="MobiDB-lite"/>
    </source>
</evidence>
<evidence type="ECO:0000313" key="3">
    <source>
        <dbReference type="Proteomes" id="UP000315689"/>
    </source>
</evidence>
<gene>
    <name evidence="2" type="ORF">CEN89_312</name>
</gene>
<sequence>MDKRKQKKTLSPTNLLTKKPKTENSHVQRWLGFVREDRCKKSGYDSQSPLFVSYPS</sequence>
<evidence type="ECO:0000313" key="2">
    <source>
        <dbReference type="EMBL" id="TSC93072.1"/>
    </source>
</evidence>
<comment type="caution">
    <text evidence="2">The sequence shown here is derived from an EMBL/GenBank/DDBJ whole genome shotgun (WGS) entry which is preliminary data.</text>
</comment>